<evidence type="ECO:0000256" key="1">
    <source>
        <dbReference type="ARBA" id="ARBA00006547"/>
    </source>
</evidence>
<evidence type="ECO:0000313" key="4">
    <source>
        <dbReference type="Proteomes" id="UP000465062"/>
    </source>
</evidence>
<dbReference type="InterPro" id="IPR001447">
    <property type="entry name" value="Arylamine_N-AcTrfase"/>
</dbReference>
<protein>
    <submittedName>
        <fullName evidence="3">Arylamine N-acetyltransferase</fullName>
    </submittedName>
</protein>
<dbReference type="InterPro" id="IPR038765">
    <property type="entry name" value="Papain-like_cys_pep_sf"/>
</dbReference>
<organism evidence="3 4">
    <name type="scientific">Rossellomorea vietnamensis</name>
    <dbReference type="NCBI Taxonomy" id="218284"/>
    <lineage>
        <taxon>Bacteria</taxon>
        <taxon>Bacillati</taxon>
        <taxon>Bacillota</taxon>
        <taxon>Bacilli</taxon>
        <taxon>Bacillales</taxon>
        <taxon>Bacillaceae</taxon>
        <taxon>Rossellomorea</taxon>
    </lineage>
</organism>
<dbReference type="PANTHER" id="PTHR11786:SF0">
    <property type="entry name" value="ARYLAMINE N-ACETYLTRANSFERASE 4-RELATED"/>
    <property type="match status" value="1"/>
</dbReference>
<reference evidence="3 4" key="1">
    <citation type="submission" date="2019-06" db="EMBL/GenBank/DDBJ databases">
        <title>An operon consisting of a P-type ATPase gene and a transcriptional regular gene given the different cadmium resistance in Bacillus vietamensis 151-6 and Bacillus marisflavi 151-25.</title>
        <authorList>
            <person name="Yu X."/>
        </authorList>
    </citation>
    <scope>NUCLEOTIDE SEQUENCE [LARGE SCALE GENOMIC DNA]</scope>
    <source>
        <strain evidence="3 4">151-6</strain>
    </source>
</reference>
<sequence>MNSLDKLFRKRIQYSSPDPLSFQDLDIILEKMANHIPFENVCIIEERSRILTKDHLVNKMLILNEGGLCYELNSLLYLFLIENGFEASLIQGAVYDHASGAFGRIGRTHVAVKVCHEKQDYILDGGFGGNIPMKPVPLSGETVSSANGEFRIRAGETAYGDYRLEMKLKHKDSDWRIGYAFDSKRTIRDVRFLDDVRVTVEEHPASPFNKHRLLTKRTDDGSVTLTDTSFTQWKKGNVKKSEINSEQYQELLNLWFSQTDKRDPE</sequence>
<dbReference type="InterPro" id="IPR053710">
    <property type="entry name" value="Arylamine_NAT_domain_sf"/>
</dbReference>
<gene>
    <name evidence="3" type="ORF">FHE72_06370</name>
</gene>
<dbReference type="AlphaFoldDB" id="A0A6I6UQQ2"/>
<dbReference type="Gene3D" id="3.30.2140.20">
    <property type="match status" value="1"/>
</dbReference>
<dbReference type="PANTHER" id="PTHR11786">
    <property type="entry name" value="N-HYDROXYARYLAMINE O-ACETYLTRANSFERASE"/>
    <property type="match status" value="1"/>
</dbReference>
<dbReference type="Proteomes" id="UP000465062">
    <property type="component" value="Chromosome"/>
</dbReference>
<dbReference type="PRINTS" id="PR01543">
    <property type="entry name" value="ANATRNSFRASE"/>
</dbReference>
<evidence type="ECO:0000313" key="3">
    <source>
        <dbReference type="EMBL" id="QHE63687.1"/>
    </source>
</evidence>
<dbReference type="KEGG" id="bvq:FHE72_06370"/>
<dbReference type="EMBL" id="CP047394">
    <property type="protein sequence ID" value="QHE63687.1"/>
    <property type="molecule type" value="Genomic_DNA"/>
</dbReference>
<comment type="similarity">
    <text evidence="1 2">Belongs to the arylamine N-acetyltransferase family.</text>
</comment>
<dbReference type="GO" id="GO:0016407">
    <property type="term" value="F:acetyltransferase activity"/>
    <property type="evidence" value="ECO:0007669"/>
    <property type="project" value="InterPro"/>
</dbReference>
<keyword evidence="3" id="KW-0808">Transferase</keyword>
<name>A0A6I6UQQ2_9BACI</name>
<accession>A0A6I6UQQ2</accession>
<dbReference type="Pfam" id="PF00797">
    <property type="entry name" value="Acetyltransf_2"/>
    <property type="match status" value="1"/>
</dbReference>
<evidence type="ECO:0000256" key="2">
    <source>
        <dbReference type="RuleBase" id="RU003452"/>
    </source>
</evidence>
<dbReference type="SUPFAM" id="SSF54001">
    <property type="entry name" value="Cysteine proteinases"/>
    <property type="match status" value="1"/>
</dbReference>
<proteinExistence type="inferred from homology"/>